<name>A0AAW2GJ32_9HYME</name>
<sequence length="64" mass="7319">MLTNLLAIKRSSFTKYWGLLTIRIAEFVDASPSRNQHVTTRIAIPLLGYSGRELLRMLLPYHSS</sequence>
<protein>
    <submittedName>
        <fullName evidence="1">Uncharacterized protein</fullName>
    </submittedName>
</protein>
<accession>A0AAW2GJ32</accession>
<organism evidence="1 2">
    <name type="scientific">Cardiocondyla obscurior</name>
    <dbReference type="NCBI Taxonomy" id="286306"/>
    <lineage>
        <taxon>Eukaryota</taxon>
        <taxon>Metazoa</taxon>
        <taxon>Ecdysozoa</taxon>
        <taxon>Arthropoda</taxon>
        <taxon>Hexapoda</taxon>
        <taxon>Insecta</taxon>
        <taxon>Pterygota</taxon>
        <taxon>Neoptera</taxon>
        <taxon>Endopterygota</taxon>
        <taxon>Hymenoptera</taxon>
        <taxon>Apocrita</taxon>
        <taxon>Aculeata</taxon>
        <taxon>Formicoidea</taxon>
        <taxon>Formicidae</taxon>
        <taxon>Myrmicinae</taxon>
        <taxon>Cardiocondyla</taxon>
    </lineage>
</organism>
<reference evidence="1 2" key="1">
    <citation type="submission" date="2023-03" db="EMBL/GenBank/DDBJ databases">
        <title>High recombination rates correlate with genetic variation in Cardiocondyla obscurior ants.</title>
        <authorList>
            <person name="Errbii M."/>
        </authorList>
    </citation>
    <scope>NUCLEOTIDE SEQUENCE [LARGE SCALE GENOMIC DNA]</scope>
    <source>
        <strain evidence="1">Alpha-2009</strain>
        <tissue evidence="1">Whole body</tissue>
    </source>
</reference>
<dbReference type="AlphaFoldDB" id="A0AAW2GJ32"/>
<evidence type="ECO:0000313" key="2">
    <source>
        <dbReference type="Proteomes" id="UP001430953"/>
    </source>
</evidence>
<proteinExistence type="predicted"/>
<dbReference type="EMBL" id="JADYXP020000003">
    <property type="protein sequence ID" value="KAL0127578.1"/>
    <property type="molecule type" value="Genomic_DNA"/>
</dbReference>
<evidence type="ECO:0000313" key="1">
    <source>
        <dbReference type="EMBL" id="KAL0127578.1"/>
    </source>
</evidence>
<comment type="caution">
    <text evidence="1">The sequence shown here is derived from an EMBL/GenBank/DDBJ whole genome shotgun (WGS) entry which is preliminary data.</text>
</comment>
<gene>
    <name evidence="1" type="ORF">PUN28_003099</name>
</gene>
<keyword evidence="2" id="KW-1185">Reference proteome</keyword>
<dbReference type="Proteomes" id="UP001430953">
    <property type="component" value="Unassembled WGS sequence"/>
</dbReference>